<dbReference type="PROSITE" id="PS50126">
    <property type="entry name" value="S1"/>
    <property type="match status" value="1"/>
</dbReference>
<dbReference type="Proteomes" id="UP000199341">
    <property type="component" value="Unassembled WGS sequence"/>
</dbReference>
<organism evidence="18 19">
    <name type="scientific">Actinacidiphila guanduensis</name>
    <dbReference type="NCBI Taxonomy" id="310781"/>
    <lineage>
        <taxon>Bacteria</taxon>
        <taxon>Bacillati</taxon>
        <taxon>Actinomycetota</taxon>
        <taxon>Actinomycetes</taxon>
        <taxon>Kitasatosporales</taxon>
        <taxon>Streptomycetaceae</taxon>
        <taxon>Actinacidiphila</taxon>
    </lineage>
</organism>
<dbReference type="InterPro" id="IPR012340">
    <property type="entry name" value="NA-bd_OB-fold"/>
</dbReference>
<keyword evidence="5" id="KW-0963">Cytoplasm</keyword>
<evidence type="ECO:0000256" key="3">
    <source>
        <dbReference type="ARBA" id="ARBA00004496"/>
    </source>
</evidence>
<feature type="compositionally biased region" description="Low complexity" evidence="16">
    <location>
        <begin position="35"/>
        <end position="62"/>
    </location>
</feature>
<dbReference type="Pfam" id="PF10150">
    <property type="entry name" value="RNase_E_G"/>
    <property type="match status" value="1"/>
</dbReference>
<sequence>MPENEPTTTGNTPDTTETAAADETAAPRRRRRAASRPAGPPAAAEEAQAEAPAAEPAEAEAPAKPRRRATRKTAAAATEAPESTPESAEAEAPAKPRRRTTRKTAAAAPAEPAAAPAAEPAGEPAASEAEAPAKPRRRATRKTATPAPAAEEAAPAAPTEAVPAEAPAAEAPAAAEEPAAPARTRRRATRKAAAPAPAEEAAAAEPVAEPAPAATSEAAPEAPAAQEPAPARTRRRATRKAAAPAGPPAAAEEAAPAAPTEAVPAEAPAAEAPGAAEEPAAPARTRRRATRKAAAPAPAEEAAAQTPAAEAPATPAQAPAQEEPAASGRSRRRTRQAPPVPTFSAGEGSRRLKPGALAPRDEEPQPDAGQTEYTGRALPDGDGWAVEIDGAYEIRGYGETVEEATADAAQALSTAFGLPAASLTIEVRTEEGAPPRGRRRATRPATAVFQAPVFQAPEAPVAEPAAEAGTDTETEDAEAEERTPRRRRRRRAAADQVTTVADEPEVESAQDAETEEEPEDVEEVDAEHGEDRPSRRRRRGGRRRRRGESAEHEGESAAEDDQDAEDGGQGEAEDADEEHDEDAEAGSSSSSRRRRRRRRRGSDAGEPDGAAADDPERTVVKVREPRASRLEGGTGVDEVQSIKGSTRLEAKKQRRREGREQGRRRVPIITEAEFLARREAVERVMVVRQNGERTQIGVLEDNVLVEHYVNKEQATSYVGNVYLGKVQNVLPSMEAAFVDIGKGRNAVLYAGEVNFESLGLSGGPRRIESALKSGQSVLVQVTKDPIGHKGARLTSQVSLPGRYLVYVPEGSMTGISRKLPDTERARLKSILKRIVPEDAGVIVRTAAEGASEDELRRDVERLQAQWEDIRRKAKTGNAPTLLYGEPDMTVRVVRDIFNEDFSKVIVSGDEAWQTVHDYVAHVAPDLVDRLSRWTSETDVFATYRIDEQLLKALDRKVWLPSGGSLVIDKTEAMVVVDVNTGKFTGQGGNLEETVTRNNLEAAEEIVRQLRLRDLGGIVVIDFIDMVLESNRDLVMRRLLECLGRDRTKHQVAEVTSLGLVQMTRKRVGQGLLESFSETCVHCNGRGVIVHMDQATTTGGGGKRKRRRGGAGEHDHEVAEVAGSHEEHEHETAAEVLSEAEELPELEPIEIGESDLVPAVGDPEEEWFGSAAEAEAAANGSRRGRRRGSRKATAPAGAPPAADHEPEPAVVVVPVSEPEVEQPASPAEPVVSTEPPARTRRRATRKVTAPAGAPPAADAEVVVVAAAEPAAAVVAEPEPAVSTEPPARTRRRATRSVSAPAGAPAAEEAAVVVVPATTEEASAKAEPEPKKRAARKAPAKKAAAKKTAKRAAVAE</sequence>
<evidence type="ECO:0000256" key="14">
    <source>
        <dbReference type="ARBA" id="ARBA00066879"/>
    </source>
</evidence>
<dbReference type="PANTHER" id="PTHR30001:SF0">
    <property type="entry name" value="RIBONUCLEASE G"/>
    <property type="match status" value="1"/>
</dbReference>
<feature type="compositionally biased region" description="Basic residues" evidence="16">
    <location>
        <begin position="591"/>
        <end position="600"/>
    </location>
</feature>
<dbReference type="EMBL" id="FNIE01000007">
    <property type="protein sequence ID" value="SDO09800.1"/>
    <property type="molecule type" value="Genomic_DNA"/>
</dbReference>
<dbReference type="EC" id="3.1.26.12" evidence="14"/>
<feature type="compositionally biased region" description="Acidic residues" evidence="16">
    <location>
        <begin position="556"/>
        <end position="584"/>
    </location>
</feature>
<evidence type="ECO:0000256" key="9">
    <source>
        <dbReference type="ARBA" id="ARBA00022801"/>
    </source>
</evidence>
<feature type="compositionally biased region" description="Low complexity" evidence="16">
    <location>
        <begin position="292"/>
        <end position="326"/>
    </location>
</feature>
<evidence type="ECO:0000313" key="19">
    <source>
        <dbReference type="Proteomes" id="UP000199341"/>
    </source>
</evidence>
<feature type="region of interest" description="Disordered" evidence="16">
    <location>
        <begin position="1093"/>
        <end position="1139"/>
    </location>
</feature>
<dbReference type="Gene3D" id="2.40.50.140">
    <property type="entry name" value="Nucleic acid-binding proteins"/>
    <property type="match status" value="1"/>
</dbReference>
<evidence type="ECO:0000313" key="18">
    <source>
        <dbReference type="EMBL" id="SDO09800.1"/>
    </source>
</evidence>
<evidence type="ECO:0000256" key="15">
    <source>
        <dbReference type="ARBA" id="ARBA00072999"/>
    </source>
</evidence>
<feature type="compositionally biased region" description="Low complexity" evidence="16">
    <location>
        <begin position="103"/>
        <end position="132"/>
    </location>
</feature>
<evidence type="ECO:0000256" key="12">
    <source>
        <dbReference type="ARBA" id="ARBA00022884"/>
    </source>
</evidence>
<dbReference type="GO" id="GO:0006397">
    <property type="term" value="P:mRNA processing"/>
    <property type="evidence" value="ECO:0007669"/>
    <property type="project" value="UniProtKB-KW"/>
</dbReference>
<keyword evidence="11" id="KW-0460">Magnesium</keyword>
<protein>
    <recommendedName>
        <fullName evidence="15">Ribonuclease E</fullName>
        <ecNumber evidence="14">3.1.26.12</ecNumber>
    </recommendedName>
</protein>
<feature type="compositionally biased region" description="Basic and acidic residues" evidence="16">
    <location>
        <begin position="614"/>
        <end position="629"/>
    </location>
</feature>
<name>A0A1H0GSH7_9ACTN</name>
<keyword evidence="7" id="KW-0819">tRNA processing</keyword>
<evidence type="ECO:0000256" key="6">
    <source>
        <dbReference type="ARBA" id="ARBA00022664"/>
    </source>
</evidence>
<evidence type="ECO:0000256" key="13">
    <source>
        <dbReference type="ARBA" id="ARBA00050524"/>
    </source>
</evidence>
<evidence type="ECO:0000256" key="10">
    <source>
        <dbReference type="ARBA" id="ARBA00022833"/>
    </source>
</evidence>
<comment type="cofactor">
    <cofactor evidence="1">
        <name>Mg(2+)</name>
        <dbReference type="ChEBI" id="CHEBI:18420"/>
    </cofactor>
</comment>
<keyword evidence="8" id="KW-0479">Metal-binding</keyword>
<comment type="catalytic activity">
    <reaction evidence="13">
        <text>Endonucleolytic cleavage of single-stranded RNA in A- and U-rich regions.</text>
        <dbReference type="EC" id="3.1.26.12"/>
    </reaction>
</comment>
<dbReference type="InterPro" id="IPR004659">
    <property type="entry name" value="RNase_E/G"/>
</dbReference>
<feature type="domain" description="S1 motif" evidence="17">
    <location>
        <begin position="719"/>
        <end position="796"/>
    </location>
</feature>
<feature type="compositionally biased region" description="Basic residues" evidence="16">
    <location>
        <begin position="534"/>
        <end position="546"/>
    </location>
</feature>
<feature type="region of interest" description="Disordered" evidence="16">
    <location>
        <begin position="1"/>
        <end position="383"/>
    </location>
</feature>
<feature type="region of interest" description="Disordered" evidence="16">
    <location>
        <begin position="427"/>
        <end position="663"/>
    </location>
</feature>
<dbReference type="InterPro" id="IPR003029">
    <property type="entry name" value="S1_domain"/>
</dbReference>
<feature type="compositionally biased region" description="Acidic residues" evidence="16">
    <location>
        <begin position="470"/>
        <end position="479"/>
    </location>
</feature>
<evidence type="ECO:0000256" key="8">
    <source>
        <dbReference type="ARBA" id="ARBA00022723"/>
    </source>
</evidence>
<gene>
    <name evidence="18" type="ORF">SAMN05216259_107250</name>
</gene>
<keyword evidence="9" id="KW-0378">Hydrolase</keyword>
<dbReference type="NCBIfam" id="TIGR00757">
    <property type="entry name" value="RNaseEG"/>
    <property type="match status" value="1"/>
</dbReference>
<dbReference type="InterPro" id="IPR019307">
    <property type="entry name" value="RNA-bd_AU-1/RNase_E/G"/>
</dbReference>
<evidence type="ECO:0000259" key="17">
    <source>
        <dbReference type="PROSITE" id="PS50126"/>
    </source>
</evidence>
<comment type="similarity">
    <text evidence="4">Belongs to the RNase E/G family.</text>
</comment>
<feature type="compositionally biased region" description="Low complexity" evidence="16">
    <location>
        <begin position="1294"/>
        <end position="1319"/>
    </location>
</feature>
<dbReference type="SUPFAM" id="SSF50249">
    <property type="entry name" value="Nucleic acid-binding proteins"/>
    <property type="match status" value="1"/>
</dbReference>
<accession>A0A1H0GSH7</accession>
<feature type="compositionally biased region" description="Low complexity" evidence="16">
    <location>
        <begin position="1245"/>
        <end position="1256"/>
    </location>
</feature>
<feature type="compositionally biased region" description="Acidic residues" evidence="16">
    <location>
        <begin position="502"/>
        <end position="525"/>
    </location>
</feature>
<keyword evidence="19" id="KW-1185">Reference proteome</keyword>
<feature type="region of interest" description="Disordered" evidence="16">
    <location>
        <begin position="1273"/>
        <end position="1354"/>
    </location>
</feature>
<feature type="compositionally biased region" description="Low complexity" evidence="16">
    <location>
        <begin position="1273"/>
        <end position="1285"/>
    </location>
</feature>
<feature type="compositionally biased region" description="Low complexity" evidence="16">
    <location>
        <begin position="191"/>
        <end position="231"/>
    </location>
</feature>
<comment type="subcellular location">
    <subcellularLocation>
        <location evidence="3">Cytoplasm</location>
    </subcellularLocation>
</comment>
<comment type="cofactor">
    <cofactor evidence="2">
        <name>Zn(2+)</name>
        <dbReference type="ChEBI" id="CHEBI:29105"/>
    </cofactor>
</comment>
<dbReference type="GO" id="GO:0003723">
    <property type="term" value="F:RNA binding"/>
    <property type="evidence" value="ECO:0007669"/>
    <property type="project" value="UniProtKB-KW"/>
</dbReference>
<dbReference type="RefSeq" id="WP_093785431.1">
    <property type="nucleotide sequence ID" value="NZ_FNIE01000007.1"/>
</dbReference>
<feature type="compositionally biased region" description="Low complexity" evidence="16">
    <location>
        <begin position="443"/>
        <end position="469"/>
    </location>
</feature>
<dbReference type="FunFam" id="2.40.50.140:FF:000066">
    <property type="entry name" value="Ribonuclease E"/>
    <property type="match status" value="1"/>
</dbReference>
<evidence type="ECO:0000256" key="2">
    <source>
        <dbReference type="ARBA" id="ARBA00001947"/>
    </source>
</evidence>
<feature type="compositionally biased region" description="Basic and acidic residues" evidence="16">
    <location>
        <begin position="1320"/>
        <end position="1330"/>
    </location>
</feature>
<proteinExistence type="inferred from homology"/>
<dbReference type="GO" id="GO:0006364">
    <property type="term" value="P:rRNA processing"/>
    <property type="evidence" value="ECO:0007669"/>
    <property type="project" value="TreeGrafter"/>
</dbReference>
<dbReference type="GO" id="GO:0008033">
    <property type="term" value="P:tRNA processing"/>
    <property type="evidence" value="ECO:0007669"/>
    <property type="project" value="UniProtKB-KW"/>
</dbReference>
<keyword evidence="10" id="KW-0862">Zinc</keyword>
<evidence type="ECO:0000256" key="4">
    <source>
        <dbReference type="ARBA" id="ARBA00005522"/>
    </source>
</evidence>
<feature type="region of interest" description="Disordered" evidence="16">
    <location>
        <begin position="1170"/>
        <end position="1256"/>
    </location>
</feature>
<feature type="compositionally biased region" description="Low complexity" evidence="16">
    <location>
        <begin position="72"/>
        <end position="93"/>
    </location>
</feature>
<feature type="compositionally biased region" description="Basic residues" evidence="16">
    <location>
        <begin position="1331"/>
        <end position="1348"/>
    </location>
</feature>
<feature type="compositionally biased region" description="Low complexity" evidence="16">
    <location>
        <begin position="1207"/>
        <end position="1235"/>
    </location>
</feature>
<feature type="compositionally biased region" description="Low complexity" evidence="16">
    <location>
        <begin position="1"/>
        <end position="24"/>
    </location>
</feature>
<evidence type="ECO:0000256" key="16">
    <source>
        <dbReference type="SAM" id="MobiDB-lite"/>
    </source>
</evidence>
<evidence type="ECO:0000256" key="7">
    <source>
        <dbReference type="ARBA" id="ARBA00022694"/>
    </source>
</evidence>
<feature type="compositionally biased region" description="Low complexity" evidence="16">
    <location>
        <begin position="142"/>
        <end position="182"/>
    </location>
</feature>
<evidence type="ECO:0000256" key="5">
    <source>
        <dbReference type="ARBA" id="ARBA00022490"/>
    </source>
</evidence>
<dbReference type="CDD" id="cd04453">
    <property type="entry name" value="S1_RNase_E"/>
    <property type="match status" value="1"/>
</dbReference>
<keyword evidence="6" id="KW-0507">mRNA processing</keyword>
<dbReference type="OrthoDB" id="9804278at2"/>
<evidence type="ECO:0000256" key="11">
    <source>
        <dbReference type="ARBA" id="ARBA00022842"/>
    </source>
</evidence>
<dbReference type="GO" id="GO:0005737">
    <property type="term" value="C:cytoplasm"/>
    <property type="evidence" value="ECO:0007669"/>
    <property type="project" value="UniProtKB-SubCell"/>
</dbReference>
<dbReference type="GO" id="GO:0046872">
    <property type="term" value="F:metal ion binding"/>
    <property type="evidence" value="ECO:0007669"/>
    <property type="project" value="UniProtKB-KW"/>
</dbReference>
<keyword evidence="12" id="KW-0694">RNA-binding</keyword>
<dbReference type="STRING" id="310781.SAMN05216259_107250"/>
<dbReference type="SMART" id="SM00316">
    <property type="entry name" value="S1"/>
    <property type="match status" value="1"/>
</dbReference>
<feature type="compositionally biased region" description="Basic and acidic residues" evidence="16">
    <location>
        <begin position="646"/>
        <end position="663"/>
    </location>
</feature>
<dbReference type="GO" id="GO:0008995">
    <property type="term" value="F:ribonuclease E activity"/>
    <property type="evidence" value="ECO:0007669"/>
    <property type="project" value="UniProtKB-EC"/>
</dbReference>
<dbReference type="PANTHER" id="PTHR30001">
    <property type="entry name" value="RIBONUCLEASE"/>
    <property type="match status" value="1"/>
</dbReference>
<feature type="compositionally biased region" description="Low complexity" evidence="16">
    <location>
        <begin position="240"/>
        <end position="283"/>
    </location>
</feature>
<reference evidence="18 19" key="1">
    <citation type="submission" date="2016-10" db="EMBL/GenBank/DDBJ databases">
        <authorList>
            <person name="de Groot N.N."/>
        </authorList>
    </citation>
    <scope>NUCLEOTIDE SEQUENCE [LARGE SCALE GENOMIC DNA]</scope>
    <source>
        <strain evidence="18 19">CGMCC 4.2022</strain>
    </source>
</reference>
<feature type="compositionally biased region" description="Low complexity" evidence="16">
    <location>
        <begin position="1170"/>
        <end position="1180"/>
    </location>
</feature>
<evidence type="ECO:0000256" key="1">
    <source>
        <dbReference type="ARBA" id="ARBA00001946"/>
    </source>
</evidence>
<feature type="compositionally biased region" description="Basic and acidic residues" evidence="16">
    <location>
        <begin position="1109"/>
        <end position="1132"/>
    </location>
</feature>